<evidence type="ECO:0000313" key="2">
    <source>
        <dbReference type="EMBL" id="EHL12622.1"/>
    </source>
</evidence>
<dbReference type="AlphaFoldDB" id="G9WLG7"/>
<dbReference type="InterPro" id="IPR036514">
    <property type="entry name" value="SGNH_hydro_sf"/>
</dbReference>
<organism evidence="2 3">
    <name type="scientific">Oribacterium parvum ACB1</name>
    <dbReference type="NCBI Taxonomy" id="796943"/>
    <lineage>
        <taxon>Bacteria</taxon>
        <taxon>Bacillati</taxon>
        <taxon>Bacillota</taxon>
        <taxon>Clostridia</taxon>
        <taxon>Lachnospirales</taxon>
        <taxon>Lachnospiraceae</taxon>
        <taxon>Oribacterium</taxon>
    </lineage>
</organism>
<feature type="domain" description="SGNH hydrolase-type esterase" evidence="1">
    <location>
        <begin position="14"/>
        <end position="187"/>
    </location>
</feature>
<proteinExistence type="predicted"/>
<dbReference type="Proteomes" id="UP000018461">
    <property type="component" value="Unassembled WGS sequence"/>
</dbReference>
<dbReference type="PATRIC" id="fig|796943.3.peg.555"/>
<reference evidence="2" key="1">
    <citation type="submission" date="2011-08" db="EMBL/GenBank/DDBJ databases">
        <authorList>
            <consortium name="The Broad Institute Genome Sequencing Platform"/>
            <person name="Earl A."/>
            <person name="Ward D."/>
            <person name="Feldgarden M."/>
            <person name="Gevers D."/>
            <person name="Sizova M."/>
            <person name="Hazen A."/>
            <person name="Epstein S."/>
            <person name="Young S.K."/>
            <person name="Zeng Q."/>
            <person name="Gargeya S."/>
            <person name="Fitzgerald M."/>
            <person name="Haas B."/>
            <person name="Abouelleil A."/>
            <person name="Alvarado L."/>
            <person name="Arachchi H.M."/>
            <person name="Berlin A."/>
            <person name="Brown A."/>
            <person name="Chapman S.B."/>
            <person name="Chen Z."/>
            <person name="Dunbar C."/>
            <person name="Freedman E."/>
            <person name="Gearin G."/>
            <person name="Gellesch M."/>
            <person name="Goldberg J."/>
            <person name="Griggs A."/>
            <person name="Gujja S."/>
            <person name="Heiman D."/>
            <person name="Howarth C."/>
            <person name="Larson L."/>
            <person name="Lui A."/>
            <person name="MacDonald P.J.P."/>
            <person name="Montmayeur A."/>
            <person name="Murphy C."/>
            <person name="Neiman D."/>
            <person name="Pearson M."/>
            <person name="Priest M."/>
            <person name="Roberts A."/>
            <person name="Saif S."/>
            <person name="Shea T."/>
            <person name="Shenoy N."/>
            <person name="Sisk P."/>
            <person name="Stolte C."/>
            <person name="Sykes S."/>
            <person name="Wortman J."/>
            <person name="Nusbaum C."/>
            <person name="Birren B."/>
        </authorList>
    </citation>
    <scope>NUCLEOTIDE SEQUENCE</scope>
    <source>
        <strain evidence="2">ACB1</strain>
    </source>
</reference>
<dbReference type="STRING" id="796943.HMPREF9625_00176"/>
<dbReference type="InterPro" id="IPR013830">
    <property type="entry name" value="SGNH_hydro"/>
</dbReference>
<reference evidence="2" key="2">
    <citation type="submission" date="2013-03" db="EMBL/GenBank/DDBJ databases">
        <title>The Genome Sequence of Oribacterium sp. ACB1.</title>
        <authorList>
            <consortium name="The Broad Institute Genomics Platform"/>
            <consortium name="The Broad Institute Genome Sequencing Center for Infectious Disease"/>
            <person name="Earl A."/>
            <person name="Ward D."/>
            <person name="Feldgarden M."/>
            <person name="Gevers D."/>
            <person name="Sizova M."/>
            <person name="Hazen A."/>
            <person name="Epstein S."/>
            <person name="Walker B."/>
            <person name="Young S."/>
            <person name="Zeng Q."/>
            <person name="Gargeya S."/>
            <person name="Fitzgerald M."/>
            <person name="Haas B."/>
            <person name="Abouelleil A."/>
            <person name="Allen A.W."/>
            <person name="Alvarado L."/>
            <person name="Arachchi H.M."/>
            <person name="Berlin A.M."/>
            <person name="Chapman S.B."/>
            <person name="Gainer-Dewar J."/>
            <person name="Goldberg J."/>
            <person name="Griggs A."/>
            <person name="Gujja S."/>
            <person name="Hansen M."/>
            <person name="Howarth C."/>
            <person name="Imamovic A."/>
            <person name="Ireland A."/>
            <person name="Larimer J."/>
            <person name="McCowan C."/>
            <person name="Murphy C."/>
            <person name="Pearson M."/>
            <person name="Poon T.W."/>
            <person name="Priest M."/>
            <person name="Roberts A."/>
            <person name="Saif S."/>
            <person name="Shea T."/>
            <person name="Sisk P."/>
            <person name="Sykes S."/>
            <person name="Wortman J."/>
            <person name="Nusbaum C."/>
            <person name="Birren B."/>
        </authorList>
    </citation>
    <scope>NUCLEOTIDE SEQUENCE [LARGE SCALE GENOMIC DNA]</scope>
    <source>
        <strain evidence="2">ACB1</strain>
    </source>
</reference>
<dbReference type="Pfam" id="PF13472">
    <property type="entry name" value="Lipase_GDSL_2"/>
    <property type="match status" value="1"/>
</dbReference>
<accession>G9WLG7</accession>
<protein>
    <recommendedName>
        <fullName evidence="1">SGNH hydrolase-type esterase domain-containing protein</fullName>
    </recommendedName>
</protein>
<dbReference type="RefSeq" id="WP_009534049.1">
    <property type="nucleotide sequence ID" value="NZ_KE148312.1"/>
</dbReference>
<gene>
    <name evidence="2" type="ORF">HMPREF9625_00176</name>
</gene>
<name>G9WLG7_9FIRM</name>
<evidence type="ECO:0000259" key="1">
    <source>
        <dbReference type="Pfam" id="PF13472"/>
    </source>
</evidence>
<keyword evidence="3" id="KW-1185">Reference proteome</keyword>
<dbReference type="EMBL" id="AFZC02000003">
    <property type="protein sequence ID" value="EHL12622.1"/>
    <property type="molecule type" value="Genomic_DNA"/>
</dbReference>
<evidence type="ECO:0000313" key="3">
    <source>
        <dbReference type="Proteomes" id="UP000018461"/>
    </source>
</evidence>
<dbReference type="Gene3D" id="3.40.50.1110">
    <property type="entry name" value="SGNH hydrolase"/>
    <property type="match status" value="1"/>
</dbReference>
<comment type="caution">
    <text evidence="2">The sequence shown here is derived from an EMBL/GenBank/DDBJ whole genome shotgun (WGS) entry which is preliminary data.</text>
</comment>
<sequence>MKDGTERKCSCLIYGDSLTYGYLPNDAHQDLRLPVEERYTTMLEKAFPEVHFSVRAKVGRCIPYLPFEWEDFKEACKNLTSKDFLIFFLGVNDFLSYGRPDIPRVLNHLKGFFSDFKKENIPFLSEDILYVCPPSLDFSGDKAYSAFSTVDGQLNEALSVYCESEGILSFNTAKLTLERYPDKVHLTGDAQKNLGAKLAEFIRREDFFKLD</sequence>
<dbReference type="SUPFAM" id="SSF52266">
    <property type="entry name" value="SGNH hydrolase"/>
    <property type="match status" value="1"/>
</dbReference>
<dbReference type="HOGENOM" id="CLU_088167_1_0_9"/>